<keyword evidence="2" id="KW-1185">Reference proteome</keyword>
<dbReference type="EMBL" id="JADBEC010000001">
    <property type="protein sequence ID" value="MBE1506515.1"/>
    <property type="molecule type" value="Genomic_DNA"/>
</dbReference>
<protein>
    <submittedName>
        <fullName evidence="1">Uncharacterized protein</fullName>
    </submittedName>
</protein>
<dbReference type="RefSeq" id="WP_192730208.1">
    <property type="nucleotide sequence ID" value="NZ_BAAAVL010000013.1"/>
</dbReference>
<evidence type="ECO:0000313" key="1">
    <source>
        <dbReference type="EMBL" id="MBE1506515.1"/>
    </source>
</evidence>
<comment type="caution">
    <text evidence="1">The sequence shown here is derived from an EMBL/GenBank/DDBJ whole genome shotgun (WGS) entry which is preliminary data.</text>
</comment>
<organism evidence="1 2">
    <name type="scientific">Rhizobium viscosum</name>
    <name type="common">Arthrobacter viscosus</name>
    <dbReference type="NCBI Taxonomy" id="1673"/>
    <lineage>
        <taxon>Bacteria</taxon>
        <taxon>Pseudomonadati</taxon>
        <taxon>Pseudomonadota</taxon>
        <taxon>Alphaproteobacteria</taxon>
        <taxon>Hyphomicrobiales</taxon>
        <taxon>Rhizobiaceae</taxon>
        <taxon>Rhizobium/Agrobacterium group</taxon>
        <taxon>Rhizobium</taxon>
    </lineage>
</organism>
<accession>A0ABR9ITT5</accession>
<name>A0ABR9ITT5_RHIVS</name>
<evidence type="ECO:0000313" key="2">
    <source>
        <dbReference type="Proteomes" id="UP000620262"/>
    </source>
</evidence>
<proteinExistence type="predicted"/>
<gene>
    <name evidence="1" type="ORF">H4W29_003696</name>
</gene>
<dbReference type="Proteomes" id="UP000620262">
    <property type="component" value="Unassembled WGS sequence"/>
</dbReference>
<sequence>MRKEPLSMLAQSELIDALIGRCVMHGGAAAGEALLLIDGDDVDDLVHLANRLRRLSLFEDRIRAMMMASP</sequence>
<reference evidence="1 2" key="1">
    <citation type="submission" date="2020-10" db="EMBL/GenBank/DDBJ databases">
        <title>Sequencing the genomes of 1000 actinobacteria strains.</title>
        <authorList>
            <person name="Klenk H.-P."/>
        </authorList>
    </citation>
    <scope>NUCLEOTIDE SEQUENCE [LARGE SCALE GENOMIC DNA]</scope>
    <source>
        <strain evidence="1 2">DSM 7307</strain>
    </source>
</reference>